<evidence type="ECO:0000259" key="3">
    <source>
        <dbReference type="Pfam" id="PF19270"/>
    </source>
</evidence>
<gene>
    <name evidence="4" type="primary">NCAS0B05100</name>
    <name evidence="4" type="ordered locus">NCAS_0B05100</name>
</gene>
<dbReference type="STRING" id="1064592.G0V9H8"/>
<dbReference type="Pfam" id="PF19270">
    <property type="entry name" value="FBO_C"/>
    <property type="match status" value="1"/>
</dbReference>
<dbReference type="InterPro" id="IPR001810">
    <property type="entry name" value="F-box_dom"/>
</dbReference>
<dbReference type="KEGG" id="ncs:NCAS_0B05100"/>
<dbReference type="PANTHER" id="PTHR12874">
    <property type="entry name" value="F-BOX ONLY PROTEIN 48-RELATED"/>
    <property type="match status" value="1"/>
</dbReference>
<reference key="2">
    <citation type="submission" date="2011-08" db="EMBL/GenBank/DDBJ databases">
        <title>Genome sequence of Naumovozyma castellii.</title>
        <authorList>
            <person name="Gordon J.L."/>
            <person name="Armisen D."/>
            <person name="Proux-Wera E."/>
            <person name="OhEigeartaigh S.S."/>
            <person name="Byrne K.P."/>
            <person name="Wolfe K.H."/>
        </authorList>
    </citation>
    <scope>NUCLEOTIDE SEQUENCE</scope>
    <source>
        <strain>Type strain:CBS 4309</strain>
    </source>
</reference>
<evidence type="ECO:0000259" key="2">
    <source>
        <dbReference type="Pfam" id="PF12937"/>
    </source>
</evidence>
<reference evidence="4 5" key="1">
    <citation type="journal article" date="2011" name="Proc. Natl. Acad. Sci. U.S.A.">
        <title>Evolutionary erosion of yeast sex chromosomes by mating-type switching accidents.</title>
        <authorList>
            <person name="Gordon J.L."/>
            <person name="Armisen D."/>
            <person name="Proux-Wera E."/>
            <person name="Oheigeartaigh S.S."/>
            <person name="Byrne K.P."/>
            <person name="Wolfe K.H."/>
        </authorList>
    </citation>
    <scope>NUCLEOTIDE SEQUENCE [LARGE SCALE GENOMIC DNA]</scope>
    <source>
        <strain evidence="5">ATCC 76901 / BCRC 22586 / CBS 4309 / NBRC 1992 / NRRL Y-12630</strain>
    </source>
</reference>
<dbReference type="GO" id="GO:0019005">
    <property type="term" value="C:SCF ubiquitin ligase complex"/>
    <property type="evidence" value="ECO:0007669"/>
    <property type="project" value="EnsemblFungi"/>
</dbReference>
<dbReference type="FunCoup" id="G0V9H8">
    <property type="interactions" value="153"/>
</dbReference>
<proteinExistence type="predicted"/>
<dbReference type="GO" id="GO:0071406">
    <property type="term" value="P:cellular response to methylmercury"/>
    <property type="evidence" value="ECO:0007669"/>
    <property type="project" value="EnsemblFungi"/>
</dbReference>
<dbReference type="OrthoDB" id="2117972at2759"/>
<feature type="domain" description="F-box protein Hrt3/FBXO9 C-terminal" evidence="3">
    <location>
        <begin position="181"/>
        <end position="256"/>
    </location>
</feature>
<accession>G0V9H8</accession>
<keyword evidence="1" id="KW-0833">Ubl conjugation pathway</keyword>
<feature type="domain" description="F-box" evidence="2">
    <location>
        <begin position="103"/>
        <end position="140"/>
    </location>
</feature>
<dbReference type="AlphaFoldDB" id="G0V9H8"/>
<dbReference type="SUPFAM" id="SSF81383">
    <property type="entry name" value="F-box domain"/>
    <property type="match status" value="1"/>
</dbReference>
<dbReference type="Pfam" id="PF12937">
    <property type="entry name" value="F-box-like"/>
    <property type="match status" value="1"/>
</dbReference>
<dbReference type="InParanoid" id="G0V9H8"/>
<organism evidence="4 5">
    <name type="scientific">Naumovozyma castellii</name>
    <name type="common">Yeast</name>
    <name type="synonym">Saccharomyces castellii</name>
    <dbReference type="NCBI Taxonomy" id="27288"/>
    <lineage>
        <taxon>Eukaryota</taxon>
        <taxon>Fungi</taxon>
        <taxon>Dikarya</taxon>
        <taxon>Ascomycota</taxon>
        <taxon>Saccharomycotina</taxon>
        <taxon>Saccharomycetes</taxon>
        <taxon>Saccharomycetales</taxon>
        <taxon>Saccharomycetaceae</taxon>
        <taxon>Naumovozyma</taxon>
    </lineage>
</organism>
<evidence type="ECO:0000313" key="4">
    <source>
        <dbReference type="EMBL" id="CCC68594.1"/>
    </source>
</evidence>
<dbReference type="GO" id="GO:0031146">
    <property type="term" value="P:SCF-dependent proteasomal ubiquitin-dependent protein catabolic process"/>
    <property type="evidence" value="ECO:0007669"/>
    <property type="project" value="EnsemblFungi"/>
</dbReference>
<dbReference type="InterPro" id="IPR036047">
    <property type="entry name" value="F-box-like_dom_sf"/>
</dbReference>
<dbReference type="EMBL" id="HE576753">
    <property type="protein sequence ID" value="CCC68594.1"/>
    <property type="molecule type" value="Genomic_DNA"/>
</dbReference>
<dbReference type="GO" id="GO:0005737">
    <property type="term" value="C:cytoplasm"/>
    <property type="evidence" value="ECO:0007669"/>
    <property type="project" value="TreeGrafter"/>
</dbReference>
<dbReference type="eggNOG" id="KOG2997">
    <property type="taxonomic scope" value="Eukaryota"/>
</dbReference>
<dbReference type="HOGENOM" id="CLU_017706_1_0_1"/>
<dbReference type="CDD" id="cd09917">
    <property type="entry name" value="F-box_SF"/>
    <property type="match status" value="1"/>
</dbReference>
<protein>
    <submittedName>
        <fullName evidence="4">Uncharacterized protein</fullName>
    </submittedName>
</protein>
<dbReference type="GeneID" id="96902152"/>
<dbReference type="PANTHER" id="PTHR12874:SF9">
    <property type="entry name" value="F-BOX ONLY PROTEIN 48"/>
    <property type="match status" value="1"/>
</dbReference>
<evidence type="ECO:0000313" key="5">
    <source>
        <dbReference type="Proteomes" id="UP000001640"/>
    </source>
</evidence>
<dbReference type="RefSeq" id="XP_003674966.1">
    <property type="nucleotide sequence ID" value="XM_003674918.1"/>
</dbReference>
<dbReference type="OMA" id="RWNRLDF"/>
<keyword evidence="5" id="KW-1185">Reference proteome</keyword>
<name>G0V9H8_NAUCA</name>
<evidence type="ECO:0000256" key="1">
    <source>
        <dbReference type="ARBA" id="ARBA00022786"/>
    </source>
</evidence>
<dbReference type="InterPro" id="IPR045464">
    <property type="entry name" value="Hrt3/FBXO9_C"/>
</dbReference>
<sequence length="342" mass="40271">MSEQLVSHEKDSAIERALDIWQKGVLKEKDGSMSDAINFYRNALRIHDNVEKIYRKKLHEEWELHKKLQALEIKTGPHETIPTSTTDVERPKEELLPCWILEMLPNDILLRIIKYVVLSSGESWVNLSLTCSTFNKLCFHSTTPFQTFSDFIYSKQVYDKQTVEFKTKDDLKLIERDLWGGDDREMIKNRPFVKFQGIYISVVNYMRYGANAEGSSSLLSPVQMITYYRYFRFYEDGRCLRLLTTDEPSKVVSHFSIETKPRGSAICFWKLEFDYNFGQLIVTRNTDKYDFIEELQIRNQGRKVHHRLKWLRSSAIAEDGSVSECSLRNEKPFFFSRVKSYI</sequence>
<dbReference type="Proteomes" id="UP000001640">
    <property type="component" value="Chromosome 2"/>
</dbReference>